<gene>
    <name evidence="8" type="primary">metQ2</name>
    <name evidence="8" type="ORF">GCM10007416_18310</name>
</gene>
<keyword evidence="9" id="KW-1185">Reference proteome</keyword>
<proteinExistence type="inferred from homology"/>
<keyword evidence="3" id="KW-0472">Membrane</keyword>
<comment type="caution">
    <text evidence="8">The sequence shown here is derived from an EMBL/GenBank/DDBJ whole genome shotgun (WGS) entry which is preliminary data.</text>
</comment>
<dbReference type="PANTHER" id="PTHR30429:SF0">
    <property type="entry name" value="METHIONINE-BINDING LIPOPROTEIN METQ"/>
    <property type="match status" value="1"/>
</dbReference>
<feature type="signal peptide" evidence="7">
    <location>
        <begin position="1"/>
        <end position="22"/>
    </location>
</feature>
<dbReference type="CDD" id="cd13597">
    <property type="entry name" value="PBP2_lipoprotein_Tp32"/>
    <property type="match status" value="1"/>
</dbReference>
<evidence type="ECO:0000256" key="5">
    <source>
        <dbReference type="ARBA" id="ARBA00023288"/>
    </source>
</evidence>
<dbReference type="PANTHER" id="PTHR30429">
    <property type="entry name" value="D-METHIONINE-BINDING LIPOPROTEIN METQ"/>
    <property type="match status" value="1"/>
</dbReference>
<dbReference type="Gene3D" id="3.40.190.10">
    <property type="entry name" value="Periplasmic binding protein-like II"/>
    <property type="match status" value="2"/>
</dbReference>
<accession>A0ABQ1GL14</accession>
<feature type="chain" id="PRO_5046612472" description="Lipoprotein" evidence="7">
    <location>
        <begin position="23"/>
        <end position="269"/>
    </location>
</feature>
<evidence type="ECO:0000313" key="8">
    <source>
        <dbReference type="EMBL" id="GGA45509.1"/>
    </source>
</evidence>
<dbReference type="Pfam" id="PF03180">
    <property type="entry name" value="Lipoprotein_9"/>
    <property type="match status" value="1"/>
</dbReference>
<dbReference type="InterPro" id="IPR004872">
    <property type="entry name" value="Lipoprotein_NlpA"/>
</dbReference>
<evidence type="ECO:0000256" key="2">
    <source>
        <dbReference type="ARBA" id="ARBA00022729"/>
    </source>
</evidence>
<keyword evidence="4" id="KW-0564">Palmitate</keyword>
<sequence length="269" mass="29667">MRKRWSLLFLTFSLALALTACGDQEAGGKDGKQILKVGASQVPHAEILDQVKPDLEKKGIQLEVKVFQDYVTPNKGVEEGQLDANFFQHIPWMETTNKERGWHLKKVVGVHIEPIGVYSEKIKEISQLKEGSTIALPNGTSEVTRVLLLLEHEGLIELKKGEGEKSIKDITGNPKKLKFKPLEAATLPRVLDQVDLAAINTNYALQAKLNPLKDALIIEGKDSPYVNVLAVKGGKEKDKAIQELAEALTSPKVAQFIEKKYKGAVVPAF</sequence>
<reference evidence="9" key="1">
    <citation type="journal article" date="2019" name="Int. J. Syst. Evol. Microbiol.">
        <title>The Global Catalogue of Microorganisms (GCM) 10K type strain sequencing project: providing services to taxonomists for standard genome sequencing and annotation.</title>
        <authorList>
            <consortium name="The Broad Institute Genomics Platform"/>
            <consortium name="The Broad Institute Genome Sequencing Center for Infectious Disease"/>
            <person name="Wu L."/>
            <person name="Ma J."/>
        </authorList>
    </citation>
    <scope>NUCLEOTIDE SEQUENCE [LARGE SCALE GENOMIC DNA]</scope>
    <source>
        <strain evidence="9">CGMCC 1.12404</strain>
    </source>
</reference>
<dbReference type="Proteomes" id="UP000617979">
    <property type="component" value="Unassembled WGS sequence"/>
</dbReference>
<evidence type="ECO:0000256" key="3">
    <source>
        <dbReference type="ARBA" id="ARBA00023136"/>
    </source>
</evidence>
<keyword evidence="2 7" id="KW-0732">Signal</keyword>
<keyword evidence="5 6" id="KW-0449">Lipoprotein</keyword>
<evidence type="ECO:0000256" key="7">
    <source>
        <dbReference type="SAM" id="SignalP"/>
    </source>
</evidence>
<comment type="similarity">
    <text evidence="6">Belongs to the nlpA lipoprotein family.</text>
</comment>
<dbReference type="SUPFAM" id="SSF53850">
    <property type="entry name" value="Periplasmic binding protein-like II"/>
    <property type="match status" value="1"/>
</dbReference>
<dbReference type="PIRSF" id="PIRSF002854">
    <property type="entry name" value="MetQ"/>
    <property type="match status" value="1"/>
</dbReference>
<comment type="subcellular location">
    <subcellularLocation>
        <location evidence="1">Membrane</location>
        <topology evidence="1">Lipid-anchor</topology>
    </subcellularLocation>
</comment>
<evidence type="ECO:0000256" key="1">
    <source>
        <dbReference type="ARBA" id="ARBA00004635"/>
    </source>
</evidence>
<protein>
    <recommendedName>
        <fullName evidence="6">Lipoprotein</fullName>
    </recommendedName>
</protein>
<evidence type="ECO:0000256" key="4">
    <source>
        <dbReference type="ARBA" id="ARBA00023139"/>
    </source>
</evidence>
<evidence type="ECO:0000313" key="9">
    <source>
        <dbReference type="Proteomes" id="UP000617979"/>
    </source>
</evidence>
<dbReference type="PROSITE" id="PS51257">
    <property type="entry name" value="PROKAR_LIPOPROTEIN"/>
    <property type="match status" value="1"/>
</dbReference>
<dbReference type="RefSeq" id="WP_188432170.1">
    <property type="nucleotide sequence ID" value="NZ_BMEX01000005.1"/>
</dbReference>
<name>A0ABQ1GL14_9BACL</name>
<dbReference type="EMBL" id="BMEX01000005">
    <property type="protein sequence ID" value="GGA45509.1"/>
    <property type="molecule type" value="Genomic_DNA"/>
</dbReference>
<organism evidence="8 9">
    <name type="scientific">Kroppenstedtia guangzhouensis</name>
    <dbReference type="NCBI Taxonomy" id="1274356"/>
    <lineage>
        <taxon>Bacteria</taxon>
        <taxon>Bacillati</taxon>
        <taxon>Bacillota</taxon>
        <taxon>Bacilli</taxon>
        <taxon>Bacillales</taxon>
        <taxon>Thermoactinomycetaceae</taxon>
        <taxon>Kroppenstedtia</taxon>
    </lineage>
</organism>
<evidence type="ECO:0000256" key="6">
    <source>
        <dbReference type="PIRNR" id="PIRNR002854"/>
    </source>
</evidence>